<feature type="compositionally biased region" description="Low complexity" evidence="4">
    <location>
        <begin position="668"/>
        <end position="679"/>
    </location>
</feature>
<evidence type="ECO:0000256" key="1">
    <source>
        <dbReference type="ARBA" id="ARBA00009019"/>
    </source>
</evidence>
<feature type="compositionally biased region" description="Polar residues" evidence="4">
    <location>
        <begin position="417"/>
        <end position="432"/>
    </location>
</feature>
<evidence type="ECO:0000313" key="6">
    <source>
        <dbReference type="Proteomes" id="UP001200034"/>
    </source>
</evidence>
<feature type="compositionally biased region" description="Low complexity" evidence="4">
    <location>
        <begin position="446"/>
        <end position="462"/>
    </location>
</feature>
<feature type="coiled-coil region" evidence="3">
    <location>
        <begin position="43"/>
        <end position="147"/>
    </location>
</feature>
<feature type="region of interest" description="Disordered" evidence="4">
    <location>
        <begin position="702"/>
        <end position="724"/>
    </location>
</feature>
<dbReference type="EMBL" id="JAJJHW010003409">
    <property type="protein sequence ID" value="KAH8359719.1"/>
    <property type="molecule type" value="Genomic_DNA"/>
</dbReference>
<dbReference type="InterPro" id="IPR026079">
    <property type="entry name" value="CDR2"/>
</dbReference>
<comment type="caution">
    <text evidence="5">The sequence shown here is derived from an EMBL/GenBank/DDBJ whole genome shotgun (WGS) entry which is preliminary data.</text>
</comment>
<dbReference type="Proteomes" id="UP001200034">
    <property type="component" value="Unassembled WGS sequence"/>
</dbReference>
<proteinExistence type="inferred from homology"/>
<evidence type="ECO:0000256" key="4">
    <source>
        <dbReference type="SAM" id="MobiDB-lite"/>
    </source>
</evidence>
<dbReference type="PANTHER" id="PTHR19232">
    <property type="entry name" value="CENTROCORTIN FAMILY MEMBER"/>
    <property type="match status" value="1"/>
</dbReference>
<evidence type="ECO:0008006" key="7">
    <source>
        <dbReference type="Google" id="ProtNLM"/>
    </source>
</evidence>
<keyword evidence="2 3" id="KW-0175">Coiled coil</keyword>
<reference evidence="5" key="1">
    <citation type="journal article" date="2021" name="Mol. Ecol. Resour.">
        <title>Phylogenomic analyses of the genus Drosophila reveals genomic signals of climate adaptation.</title>
        <authorList>
            <person name="Li F."/>
            <person name="Rane R.V."/>
            <person name="Luria V."/>
            <person name="Xiong Z."/>
            <person name="Chen J."/>
            <person name="Li Z."/>
            <person name="Catullo R.A."/>
            <person name="Griffin P.C."/>
            <person name="Schiffer M."/>
            <person name="Pearce S."/>
            <person name="Lee S.F."/>
            <person name="McElroy K."/>
            <person name="Stocker A."/>
            <person name="Shirriffs J."/>
            <person name="Cockerell F."/>
            <person name="Coppin C."/>
            <person name="Sgro C.M."/>
            <person name="Karger A."/>
            <person name="Cain J.W."/>
            <person name="Weber J.A."/>
            <person name="Santpere G."/>
            <person name="Kirschner M.W."/>
            <person name="Hoffmann A.A."/>
            <person name="Oakeshott J.G."/>
            <person name="Zhang G."/>
        </authorList>
    </citation>
    <scope>NUCLEOTIDE SEQUENCE</scope>
    <source>
        <strain evidence="5">BGI-SZ-2011g</strain>
    </source>
</reference>
<organism evidence="5 6">
    <name type="scientific">Drosophila rubida</name>
    <dbReference type="NCBI Taxonomy" id="30044"/>
    <lineage>
        <taxon>Eukaryota</taxon>
        <taxon>Metazoa</taxon>
        <taxon>Ecdysozoa</taxon>
        <taxon>Arthropoda</taxon>
        <taxon>Hexapoda</taxon>
        <taxon>Insecta</taxon>
        <taxon>Pterygota</taxon>
        <taxon>Neoptera</taxon>
        <taxon>Endopterygota</taxon>
        <taxon>Diptera</taxon>
        <taxon>Brachycera</taxon>
        <taxon>Muscomorpha</taxon>
        <taxon>Ephydroidea</taxon>
        <taxon>Drosophilidae</taxon>
        <taxon>Drosophila</taxon>
    </lineage>
</organism>
<gene>
    <name evidence="5" type="ORF">KR093_008617</name>
</gene>
<name>A0AAD4JW43_9MUSC</name>
<feature type="region of interest" description="Disordered" evidence="4">
    <location>
        <begin position="405"/>
        <end position="469"/>
    </location>
</feature>
<evidence type="ECO:0000313" key="5">
    <source>
        <dbReference type="EMBL" id="KAH8359719.1"/>
    </source>
</evidence>
<protein>
    <recommendedName>
        <fullName evidence="7">Cerebellar degeneration-related protein 2-like</fullName>
    </recommendedName>
</protein>
<feature type="region of interest" description="Disordered" evidence="4">
    <location>
        <begin position="664"/>
        <end position="688"/>
    </location>
</feature>
<evidence type="ECO:0000256" key="3">
    <source>
        <dbReference type="SAM" id="Coils"/>
    </source>
</evidence>
<evidence type="ECO:0000256" key="2">
    <source>
        <dbReference type="ARBA" id="ARBA00023054"/>
    </source>
</evidence>
<dbReference type="AlphaFoldDB" id="A0AAD4JW43"/>
<feature type="region of interest" description="Disordered" evidence="4">
    <location>
        <begin position="787"/>
        <end position="809"/>
    </location>
</feature>
<keyword evidence="6" id="KW-1185">Reference proteome</keyword>
<sequence length="809" mass="90375">MDGSNLDGGQSCEPEPEPDVDKQFMRNDLQLAAELGKTLLEVNKELELSLKEHKHKNEEQHREIVHLRKQINAMAEVNDTRLKVYEQLEVGIQDLERSNHRLTLEKSRDKKQIKSLGANIESLEARCEEITQQLEEARQMLSAERRKNEKPLQQQRIAAMTEQMFLPKQWSGIDVDLNATPMDNCAFAVAANANSTGVTEIHDGSMSLSEVGSTSNEVTEAANAAAAAAAAAAVAIKGEDNEELLTLITDLESTRRDFLAEKQRCCELEEQLVAIIQENQTLQSRIAITSTNEEMMSMHDEFSLLDDVRQGQMCSRCLRAMDEQEQASNMDGQSSVAPTEGGVAEDDEQSLLGSEFSAQLANNTSVESPAKIDATKLLDLNNTDSPNPYRDLVEKYEALLEVQRTSNARKNGEQVTKEQQTLATAKSGNPETSARIEPKTGRGRTSTEFSEAETSSSGFSEETCNKHTQTDERPGYFLCSISNGEECKLSIYDDVSPIDAHFQSRPEYRELFKEIFGVLKKAADNKEDGDKSKLTDAADGTQTNVDTGATILPAGDEFSVDFGDDTHSIISSVVSDQSFAMSECVTKLERRTAKKHINECKTQENRLPQINSSSVAQLNGLKQIEENGRVYTPVKREPLEFLTVAVGVKKKNRRKNRGLNAQGMRVESPLAQPSPLAHPSPHHHARRTRKDFVPIPPEMLATETPSIGRRRPADRSGSGNEWNGSPMIIYNRNMSATRNKRTGRVIELNGVEFHPNTVSQEFHKLKRLDLSYAEVLRRADACELQNQPMRVQRMQQSRWNQNKTQSSRR</sequence>
<feature type="region of interest" description="Disordered" evidence="4">
    <location>
        <begin position="1"/>
        <end position="21"/>
    </location>
</feature>
<comment type="similarity">
    <text evidence="1">Belongs to the CDR2 family.</text>
</comment>
<feature type="compositionally biased region" description="Polar residues" evidence="4">
    <location>
        <begin position="326"/>
        <end position="337"/>
    </location>
</feature>
<dbReference type="PANTHER" id="PTHR19232:SF7">
    <property type="entry name" value="CENTROCORTIN, ISOFORM A"/>
    <property type="match status" value="1"/>
</dbReference>
<feature type="region of interest" description="Disordered" evidence="4">
    <location>
        <begin position="324"/>
        <end position="348"/>
    </location>
</feature>
<accession>A0AAD4JW43</accession>